<feature type="transmembrane region" description="Helical" evidence="12">
    <location>
        <begin position="128"/>
        <end position="147"/>
    </location>
</feature>
<keyword evidence="13" id="KW-0496">Mitochondrion</keyword>
<evidence type="ECO:0000256" key="10">
    <source>
        <dbReference type="ARBA" id="ARBA00023310"/>
    </source>
</evidence>
<feature type="transmembrane region" description="Helical" evidence="12">
    <location>
        <begin position="101"/>
        <end position="121"/>
    </location>
</feature>
<feature type="transmembrane region" description="Helical" evidence="12">
    <location>
        <begin position="190"/>
        <end position="213"/>
    </location>
</feature>
<evidence type="ECO:0000256" key="9">
    <source>
        <dbReference type="ARBA" id="ARBA00023136"/>
    </source>
</evidence>
<keyword evidence="10" id="KW-0066">ATP synthesis</keyword>
<evidence type="ECO:0000256" key="12">
    <source>
        <dbReference type="SAM" id="Phobius"/>
    </source>
</evidence>
<keyword evidence="4" id="KW-0138">CF(0)</keyword>
<keyword evidence="8" id="KW-0406">Ion transport</keyword>
<dbReference type="Gene3D" id="1.20.120.220">
    <property type="entry name" value="ATP synthase, F0 complex, subunit A"/>
    <property type="match status" value="1"/>
</dbReference>
<dbReference type="InterPro" id="IPR000568">
    <property type="entry name" value="ATP_synth_F0_asu"/>
</dbReference>
<keyword evidence="5 12" id="KW-0812">Transmembrane</keyword>
<feature type="transmembrane region" description="Helical" evidence="12">
    <location>
        <begin position="159"/>
        <end position="178"/>
    </location>
</feature>
<evidence type="ECO:0000256" key="3">
    <source>
        <dbReference type="ARBA" id="ARBA00022448"/>
    </source>
</evidence>
<geneLocation type="mitochondrion" evidence="13"/>
<comment type="similarity">
    <text evidence="2">Belongs to the ATPase A chain family.</text>
</comment>
<dbReference type="PANTHER" id="PTHR11410:SF0">
    <property type="entry name" value="ATP SYNTHASE SUBUNIT A"/>
    <property type="match status" value="1"/>
</dbReference>
<reference evidence="13" key="2">
    <citation type="journal article" date="2004" name="BMC Evol. Biol.">
        <title>Organization of the mitochondrial genomes of whiteflies, aphids, and psyllids (Hemiptera, Sternorrhyncha).</title>
        <authorList>
            <person name="Thao M.L."/>
            <person name="Baumann L."/>
            <person name="Baumann P."/>
        </authorList>
    </citation>
    <scope>NUCLEOTIDE SEQUENCE</scope>
</reference>
<evidence type="ECO:0000256" key="2">
    <source>
        <dbReference type="ARBA" id="ARBA00006810"/>
    </source>
</evidence>
<organism evidence="13">
    <name type="scientific">Trialeurodes vaporariorum</name>
    <name type="common">Greenhouse whitefly</name>
    <name type="synonym">Aleyrodes vaporariorum</name>
    <dbReference type="NCBI Taxonomy" id="88556"/>
    <lineage>
        <taxon>Eukaryota</taxon>
        <taxon>Metazoa</taxon>
        <taxon>Ecdysozoa</taxon>
        <taxon>Arthropoda</taxon>
        <taxon>Hexapoda</taxon>
        <taxon>Insecta</taxon>
        <taxon>Pterygota</taxon>
        <taxon>Neoptera</taxon>
        <taxon>Paraneoptera</taxon>
        <taxon>Hemiptera</taxon>
        <taxon>Sternorrhyncha</taxon>
        <taxon>Aleyrodoidea</taxon>
        <taxon>Aleyrodidae</taxon>
        <taxon>Aleyrodinae</taxon>
        <taxon>Trialeurodes</taxon>
    </lineage>
</organism>
<evidence type="ECO:0000256" key="11">
    <source>
        <dbReference type="RuleBase" id="RU004450"/>
    </source>
</evidence>
<dbReference type="CDD" id="cd00310">
    <property type="entry name" value="ATP-synt_Fo_a_6"/>
    <property type="match status" value="1"/>
</dbReference>
<dbReference type="EMBL" id="AY521265">
    <property type="protein sequence ID" value="AAU14224.1"/>
    <property type="molecule type" value="Genomic_DNA"/>
</dbReference>
<keyword evidence="6" id="KW-0375">Hydrogen ion transport</keyword>
<dbReference type="AlphaFoldDB" id="Q674N6"/>
<keyword evidence="9 12" id="KW-0472">Membrane</keyword>
<dbReference type="GO" id="GO:0005743">
    <property type="term" value="C:mitochondrial inner membrane"/>
    <property type="evidence" value="ECO:0007669"/>
    <property type="project" value="UniProtKB-SubCell"/>
</dbReference>
<dbReference type="RefSeq" id="YP_086818.1">
    <property type="nucleotide sequence ID" value="NC_006280.1"/>
</dbReference>
<evidence type="ECO:0000256" key="1">
    <source>
        <dbReference type="ARBA" id="ARBA00004141"/>
    </source>
</evidence>
<keyword evidence="3" id="KW-0813">Transport</keyword>
<proteinExistence type="inferred from homology"/>
<sequence>MMLSLFEVYDPYIYFFNLNLNWIVLAFLVLLLSCEFWACGGTGTRGKIPVVTFILGEFSVFFKYSYVKKGSVLLLVSLFFFILLCNFLGLIPYVFSSSSHLVYTMTLSFPAWLGLMLLGWCQFSKSMFSHLIPSGTPLLLIPLMVGVESVSMLIRPVSLAVRLMSNMISGHLLMSLLGNCGMSFILMQSGFFLFEVFVCFIQAYVFSGLISLYSGEV</sequence>
<evidence type="ECO:0000256" key="5">
    <source>
        <dbReference type="ARBA" id="ARBA00022692"/>
    </source>
</evidence>
<accession>Q674N6</accession>
<evidence type="ECO:0000256" key="6">
    <source>
        <dbReference type="ARBA" id="ARBA00022781"/>
    </source>
</evidence>
<dbReference type="Pfam" id="PF00119">
    <property type="entry name" value="ATP-synt_A"/>
    <property type="match status" value="1"/>
</dbReference>
<dbReference type="PROSITE" id="PS00449">
    <property type="entry name" value="ATPASE_A"/>
    <property type="match status" value="1"/>
</dbReference>
<dbReference type="PRINTS" id="PR00123">
    <property type="entry name" value="ATPASEA"/>
</dbReference>
<evidence type="ECO:0000256" key="7">
    <source>
        <dbReference type="ARBA" id="ARBA00022989"/>
    </source>
</evidence>
<evidence type="ECO:0000256" key="8">
    <source>
        <dbReference type="ARBA" id="ARBA00023065"/>
    </source>
</evidence>
<dbReference type="InterPro" id="IPR045083">
    <property type="entry name" value="ATP_synth_F0_asu_bact/mt"/>
</dbReference>
<dbReference type="NCBIfam" id="TIGR01131">
    <property type="entry name" value="ATP_synt_6_or_A"/>
    <property type="match status" value="1"/>
</dbReference>
<reference evidence="13" key="1">
    <citation type="journal article" date="2004" name="Appl. Environ. Microbiol.">
        <title>Evolutionary relationships of primary prokaryotic endosymbionts of whiteflies and their hosts.</title>
        <authorList>
            <person name="Thao M.L."/>
            <person name="Baumann P."/>
        </authorList>
    </citation>
    <scope>NUCLEOTIDE SEQUENCE</scope>
</reference>
<dbReference type="InterPro" id="IPR023011">
    <property type="entry name" value="ATP_synth_F0_asu_AS"/>
</dbReference>
<dbReference type="InterPro" id="IPR035908">
    <property type="entry name" value="F0_ATP_A_sf"/>
</dbReference>
<dbReference type="GeneID" id="3021810"/>
<dbReference type="CTD" id="4508"/>
<gene>
    <name evidence="13" type="primary">atp6</name>
</gene>
<dbReference type="SUPFAM" id="SSF81336">
    <property type="entry name" value="F1F0 ATP synthase subunit A"/>
    <property type="match status" value="1"/>
</dbReference>
<keyword evidence="7 12" id="KW-1133">Transmembrane helix</keyword>
<evidence type="ECO:0000256" key="4">
    <source>
        <dbReference type="ARBA" id="ARBA00022547"/>
    </source>
</evidence>
<dbReference type="GO" id="GO:0045259">
    <property type="term" value="C:proton-transporting ATP synthase complex"/>
    <property type="evidence" value="ECO:0007669"/>
    <property type="project" value="UniProtKB-KW"/>
</dbReference>
<evidence type="ECO:0000313" key="13">
    <source>
        <dbReference type="EMBL" id="AAU14224.1"/>
    </source>
</evidence>
<feature type="transmembrane region" description="Helical" evidence="12">
    <location>
        <begin position="72"/>
        <end position="95"/>
    </location>
</feature>
<comment type="subcellular location">
    <subcellularLocation>
        <location evidence="1">Membrane</location>
        <topology evidence="1">Multi-pass membrane protein</topology>
    </subcellularLocation>
    <subcellularLocation>
        <location evidence="11">Mitochondrion inner membrane</location>
        <topology evidence="11">Multi-pass membrane protein</topology>
    </subcellularLocation>
</comment>
<name>Q674N6_TRIVP</name>
<protein>
    <recommendedName>
        <fullName evidence="11">ATP synthase subunit a</fullName>
    </recommendedName>
</protein>
<dbReference type="GO" id="GO:0046933">
    <property type="term" value="F:proton-transporting ATP synthase activity, rotational mechanism"/>
    <property type="evidence" value="ECO:0007669"/>
    <property type="project" value="TreeGrafter"/>
</dbReference>
<dbReference type="PANTHER" id="PTHR11410">
    <property type="entry name" value="ATP SYNTHASE SUBUNIT A"/>
    <property type="match status" value="1"/>
</dbReference>
<feature type="transmembrane region" description="Helical" evidence="12">
    <location>
        <begin position="20"/>
        <end position="38"/>
    </location>
</feature>